<dbReference type="EMBL" id="LR999453">
    <property type="protein sequence ID" value="CAE5975832.1"/>
    <property type="molecule type" value="Genomic_DNA"/>
</dbReference>
<evidence type="ECO:0000313" key="2">
    <source>
        <dbReference type="EMBL" id="CAE5975832.1"/>
    </source>
</evidence>
<organism evidence="2 3">
    <name type="scientific">Arabidopsis arenosa</name>
    <name type="common">Sand rock-cress</name>
    <name type="synonym">Cardaminopsis arenosa</name>
    <dbReference type="NCBI Taxonomy" id="38785"/>
    <lineage>
        <taxon>Eukaryota</taxon>
        <taxon>Viridiplantae</taxon>
        <taxon>Streptophyta</taxon>
        <taxon>Embryophyta</taxon>
        <taxon>Tracheophyta</taxon>
        <taxon>Spermatophyta</taxon>
        <taxon>Magnoliopsida</taxon>
        <taxon>eudicotyledons</taxon>
        <taxon>Gunneridae</taxon>
        <taxon>Pentapetalae</taxon>
        <taxon>rosids</taxon>
        <taxon>malvids</taxon>
        <taxon>Brassicales</taxon>
        <taxon>Brassicaceae</taxon>
        <taxon>Camelineae</taxon>
        <taxon>Arabidopsis</taxon>
    </lineage>
</organism>
<keyword evidence="1" id="KW-0812">Transmembrane</keyword>
<evidence type="ECO:0000256" key="1">
    <source>
        <dbReference type="SAM" id="Phobius"/>
    </source>
</evidence>
<accession>A0A8S2A470</accession>
<gene>
    <name evidence="2" type="ORF">AARE701A_LOCUS8306</name>
</gene>
<feature type="transmembrane region" description="Helical" evidence="1">
    <location>
        <begin position="91"/>
        <end position="117"/>
    </location>
</feature>
<dbReference type="AlphaFoldDB" id="A0A8S2A470"/>
<sequence length="384" mass="44720">MRLILPVILFKGVVTVVGVSLRWISSRDVASFRGWFDSQGFPRVRSEVPSVPSDTAMVVIFIWWVEEVTVILIRWIDIQNSQWVGLENKRFFWVIMVDLIVVRRYCVVYLASLQWWAMNRCVLRWKERRQWLQDPIGYEMFDHLVLFIGLFQRSSVSYMFIFFHNLWDLVKNFPVNISYQNGNWIRFEEFNSVGNRSDVSRLVVEGSPIETQRGVADYKLVAYKIESRFNVFTYLIKPSEFQSIESPFLGLSLRFRLVLLRVFISWACYILVFIELGRVMSQSGLVIKGSHGNNINKTLKLKIKVPCFDNSALIEGYSKSLIGRYMNPAMQDMTSLLHSVMSRACCKCNMGNDSHIHDGDLVWIIKVDSRFGERNEISINSGIE</sequence>
<reference evidence="2" key="1">
    <citation type="submission" date="2021-01" db="EMBL/GenBank/DDBJ databases">
        <authorList>
            <person name="Bezrukov I."/>
        </authorList>
    </citation>
    <scope>NUCLEOTIDE SEQUENCE</scope>
</reference>
<dbReference type="Proteomes" id="UP000682877">
    <property type="component" value="Chromosome 3"/>
</dbReference>
<protein>
    <submittedName>
        <fullName evidence="2">Uncharacterized protein</fullName>
    </submittedName>
</protein>
<proteinExistence type="predicted"/>
<feature type="transmembrane region" description="Helical" evidence="1">
    <location>
        <begin position="255"/>
        <end position="274"/>
    </location>
</feature>
<feature type="transmembrane region" description="Helical" evidence="1">
    <location>
        <begin position="138"/>
        <end position="163"/>
    </location>
</feature>
<keyword evidence="1" id="KW-1133">Transmembrane helix</keyword>
<keyword evidence="3" id="KW-1185">Reference proteome</keyword>
<name>A0A8S2A470_ARAAE</name>
<feature type="transmembrane region" description="Helical" evidence="1">
    <location>
        <begin position="55"/>
        <end position="76"/>
    </location>
</feature>
<feature type="transmembrane region" description="Helical" evidence="1">
    <location>
        <begin position="6"/>
        <end position="24"/>
    </location>
</feature>
<evidence type="ECO:0000313" key="3">
    <source>
        <dbReference type="Proteomes" id="UP000682877"/>
    </source>
</evidence>
<keyword evidence="1" id="KW-0472">Membrane</keyword>